<dbReference type="PANTHER" id="PTHR23528:SF1">
    <property type="entry name" value="MAJOR FACILITATOR SUPERFAMILY (MFS) PROFILE DOMAIN-CONTAINING PROTEIN"/>
    <property type="match status" value="1"/>
</dbReference>
<evidence type="ECO:0000313" key="8">
    <source>
        <dbReference type="Proteomes" id="UP000235050"/>
    </source>
</evidence>
<organism evidence="7 8">
    <name type="scientific">Bifidobacterium margollesii</name>
    <dbReference type="NCBI Taxonomy" id="2020964"/>
    <lineage>
        <taxon>Bacteria</taxon>
        <taxon>Bacillati</taxon>
        <taxon>Actinomycetota</taxon>
        <taxon>Actinomycetes</taxon>
        <taxon>Bifidobacteriales</taxon>
        <taxon>Bifidobacteriaceae</taxon>
        <taxon>Bifidobacterium</taxon>
    </lineage>
</organism>
<feature type="transmembrane region" description="Helical" evidence="5">
    <location>
        <begin position="308"/>
        <end position="326"/>
    </location>
</feature>
<name>A0A2N5J939_9BIFI</name>
<dbReference type="GO" id="GO:0022857">
    <property type="term" value="F:transmembrane transporter activity"/>
    <property type="evidence" value="ECO:0007669"/>
    <property type="project" value="InterPro"/>
</dbReference>
<evidence type="ECO:0000256" key="5">
    <source>
        <dbReference type="SAM" id="Phobius"/>
    </source>
</evidence>
<feature type="transmembrane region" description="Helical" evidence="5">
    <location>
        <begin position="58"/>
        <end position="83"/>
    </location>
</feature>
<feature type="transmembrane region" description="Helical" evidence="5">
    <location>
        <begin position="398"/>
        <end position="417"/>
    </location>
</feature>
<dbReference type="RefSeq" id="WP_101616980.1">
    <property type="nucleotide sequence ID" value="NZ_NMWU01000025.1"/>
</dbReference>
<evidence type="ECO:0000256" key="2">
    <source>
        <dbReference type="ARBA" id="ARBA00022692"/>
    </source>
</evidence>
<gene>
    <name evidence="7" type="ORF">Uis1B_1417</name>
</gene>
<feature type="transmembrane region" description="Helical" evidence="5">
    <location>
        <begin position="241"/>
        <end position="262"/>
    </location>
</feature>
<feature type="transmembrane region" description="Helical" evidence="5">
    <location>
        <begin position="119"/>
        <end position="143"/>
    </location>
</feature>
<evidence type="ECO:0000256" key="4">
    <source>
        <dbReference type="ARBA" id="ARBA00023136"/>
    </source>
</evidence>
<keyword evidence="3 5" id="KW-1133">Transmembrane helix</keyword>
<dbReference type="EMBL" id="NMWU01000025">
    <property type="protein sequence ID" value="PLS30705.1"/>
    <property type="molecule type" value="Genomic_DNA"/>
</dbReference>
<comment type="caution">
    <text evidence="7">The sequence shown here is derived from an EMBL/GenBank/DDBJ whole genome shotgun (WGS) entry which is preliminary data.</text>
</comment>
<dbReference type="InterPro" id="IPR011701">
    <property type="entry name" value="MFS"/>
</dbReference>
<keyword evidence="2 5" id="KW-0812">Transmembrane</keyword>
<feature type="transmembrane region" description="Helical" evidence="5">
    <location>
        <begin position="332"/>
        <end position="349"/>
    </location>
</feature>
<dbReference type="OrthoDB" id="7584869at2"/>
<keyword evidence="8" id="KW-1185">Reference proteome</keyword>
<evidence type="ECO:0000256" key="1">
    <source>
        <dbReference type="ARBA" id="ARBA00004651"/>
    </source>
</evidence>
<dbReference type="AlphaFoldDB" id="A0A2N5J939"/>
<dbReference type="Pfam" id="PF07690">
    <property type="entry name" value="MFS_1"/>
    <property type="match status" value="1"/>
</dbReference>
<proteinExistence type="predicted"/>
<keyword evidence="4 5" id="KW-0472">Membrane</keyword>
<dbReference type="InterPro" id="IPR036259">
    <property type="entry name" value="MFS_trans_sf"/>
</dbReference>
<protein>
    <submittedName>
        <fullName evidence="7">Transporter</fullName>
    </submittedName>
</protein>
<reference evidence="7 8" key="1">
    <citation type="submission" date="2017-07" db="EMBL/GenBank/DDBJ databases">
        <title>Bifidobacterium novel species.</title>
        <authorList>
            <person name="Lugli G.A."/>
            <person name="Milani C."/>
            <person name="Duranti S."/>
            <person name="Mangifesta M."/>
        </authorList>
    </citation>
    <scope>NUCLEOTIDE SEQUENCE [LARGE SCALE GENOMIC DNA]</scope>
    <source>
        <strain evidence="8">Uis1B</strain>
    </source>
</reference>
<feature type="domain" description="Major facilitator superfamily (MFS) profile" evidence="6">
    <location>
        <begin position="23"/>
        <end position="421"/>
    </location>
</feature>
<feature type="transmembrane region" description="Helical" evidence="5">
    <location>
        <begin position="274"/>
        <end position="296"/>
    </location>
</feature>
<comment type="subcellular location">
    <subcellularLocation>
        <location evidence="1">Cell membrane</location>
        <topology evidence="1">Multi-pass membrane protein</topology>
    </subcellularLocation>
</comment>
<dbReference type="CDD" id="cd06174">
    <property type="entry name" value="MFS"/>
    <property type="match status" value="1"/>
</dbReference>
<evidence type="ECO:0000256" key="3">
    <source>
        <dbReference type="ARBA" id="ARBA00022989"/>
    </source>
</evidence>
<feature type="transmembrane region" description="Helical" evidence="5">
    <location>
        <begin position="184"/>
        <end position="204"/>
    </location>
</feature>
<dbReference type="PROSITE" id="PS50850">
    <property type="entry name" value="MFS"/>
    <property type="match status" value="1"/>
</dbReference>
<dbReference type="Gene3D" id="1.20.1250.20">
    <property type="entry name" value="MFS general substrate transporter like domains"/>
    <property type="match status" value="2"/>
</dbReference>
<dbReference type="SUPFAM" id="SSF103473">
    <property type="entry name" value="MFS general substrate transporter"/>
    <property type="match status" value="1"/>
</dbReference>
<feature type="transmembrane region" description="Helical" evidence="5">
    <location>
        <begin position="155"/>
        <end position="178"/>
    </location>
</feature>
<evidence type="ECO:0000313" key="7">
    <source>
        <dbReference type="EMBL" id="PLS30705.1"/>
    </source>
</evidence>
<dbReference type="Proteomes" id="UP000235050">
    <property type="component" value="Unassembled WGS sequence"/>
</dbReference>
<feature type="transmembrane region" description="Helical" evidence="5">
    <location>
        <begin position="23"/>
        <end position="46"/>
    </location>
</feature>
<feature type="transmembrane region" description="Helical" evidence="5">
    <location>
        <begin position="370"/>
        <end position="392"/>
    </location>
</feature>
<evidence type="ECO:0000259" key="6">
    <source>
        <dbReference type="PROSITE" id="PS50850"/>
    </source>
</evidence>
<dbReference type="PANTHER" id="PTHR23528">
    <property type="match status" value="1"/>
</dbReference>
<accession>A0A2N5J939</accession>
<dbReference type="InterPro" id="IPR020846">
    <property type="entry name" value="MFS_dom"/>
</dbReference>
<feature type="transmembrane region" description="Helical" evidence="5">
    <location>
        <begin position="95"/>
        <end position="113"/>
    </location>
</feature>
<dbReference type="GO" id="GO:0005886">
    <property type="term" value="C:plasma membrane"/>
    <property type="evidence" value="ECO:0007669"/>
    <property type="project" value="UniProtKB-SubCell"/>
</dbReference>
<sequence length="421" mass="45114">MTLDIPSSETVENRNNGVEKIRYIAGFIAYQMLNNIAFYIIVSILIPQRLKDLGVDNPTAVLGAINGVGAILSLFFNVFFGAMSDRTRSRFGRRSPWILSGMVLYGVCFWIISLPTTGLTIGIAYCCAMFGLNMALAPLTAILSDRVDEGSRATVSAAFGGGAVIGQGIGGLIGSFFITRTQLGFVVAALFAASAGILSVALMPKDPSTKDMPRADIPAWRVILEAFRPPLKNAGDFYKAFICRTCLIVAYQMVTSFQLYILQDHIGQSKVESAATIQIISLITMIVSIVAPFISGPISDRIKRRKPLILFSCALYAVGLAMPWVFPSRMGMLLFAGIAGFGYGIYMAVDQALNVDVLPNKEDAGKDLGFLNVATCAGQAMGSAITSALITMTGSYNTVFPVAIAISLVAGFSVLTIKRVR</sequence>